<protein>
    <submittedName>
        <fullName evidence="7">Origin recognition complex subunit 6-domain-containing protein</fullName>
    </submittedName>
</protein>
<evidence type="ECO:0000256" key="2">
    <source>
        <dbReference type="ARBA" id="ARBA00010840"/>
    </source>
</evidence>
<sequence>MSRQIEQALWSLMPTFASDLQPSLIELTGSLLAQSRLKASTLKAEEEVARLYACANIACDRLKITLDLPPIQPRPPIAPKHYKKLHAHLDNVLPQSSTPARSRAGRIRTPSKAAMGYGVVEVKDSPARGTPSKEQILAQWRTGDGATPTKRGQHSLLRPWVRPVVKRMCAELQQEKMVQTVFAGMETITCPAGRPTKDEWVTDNYAALFAAVFYWSLIRFRALTEGTVIPREPAYEQRRQILSLMSQARKTVVLPGADDDVSWKDWADLKPRDFNHAVATVKDRAWLASSWYKDIDDVVKFHKWDEGNDHVDEDADLSGPIRARLVDTMLQDKTDYLSEMRKMNYEAWKADVLLRMAQRKEDVMDIDTQ</sequence>
<evidence type="ECO:0000256" key="5">
    <source>
        <dbReference type="ARBA" id="ARBA00023242"/>
    </source>
</evidence>
<dbReference type="GeneID" id="70291240"/>
<accession>A0A9P7ZQD8</accession>
<comment type="similarity">
    <text evidence="2">Belongs to the ORC6 family.</text>
</comment>
<evidence type="ECO:0000259" key="6">
    <source>
        <dbReference type="Pfam" id="PF05460"/>
    </source>
</evidence>
<dbReference type="GO" id="GO:0003677">
    <property type="term" value="F:DNA binding"/>
    <property type="evidence" value="ECO:0007669"/>
    <property type="project" value="UniProtKB-KW"/>
</dbReference>
<proteinExistence type="inferred from homology"/>
<evidence type="ECO:0000256" key="3">
    <source>
        <dbReference type="ARBA" id="ARBA00022705"/>
    </source>
</evidence>
<feature type="domain" description="ORC6 first cyclin-like" evidence="6">
    <location>
        <begin position="11"/>
        <end position="96"/>
    </location>
</feature>
<dbReference type="RefSeq" id="XP_046120338.1">
    <property type="nucleotide sequence ID" value="XM_046260337.1"/>
</dbReference>
<dbReference type="InterPro" id="IPR008721">
    <property type="entry name" value="ORC6_cyclin_first"/>
</dbReference>
<evidence type="ECO:0000256" key="4">
    <source>
        <dbReference type="ARBA" id="ARBA00023125"/>
    </source>
</evidence>
<keyword evidence="4" id="KW-0238">DNA-binding</keyword>
<evidence type="ECO:0000313" key="7">
    <source>
        <dbReference type="EMBL" id="KAG9256414.1"/>
    </source>
</evidence>
<dbReference type="GO" id="GO:0006260">
    <property type="term" value="P:DNA replication"/>
    <property type="evidence" value="ECO:0007669"/>
    <property type="project" value="UniProtKB-KW"/>
</dbReference>
<dbReference type="Pfam" id="PF05460">
    <property type="entry name" value="ORC6"/>
    <property type="match status" value="1"/>
</dbReference>
<evidence type="ECO:0000256" key="1">
    <source>
        <dbReference type="ARBA" id="ARBA00004123"/>
    </source>
</evidence>
<dbReference type="GO" id="GO:0005664">
    <property type="term" value="C:nuclear origin of replication recognition complex"/>
    <property type="evidence" value="ECO:0007669"/>
    <property type="project" value="InterPro"/>
</dbReference>
<gene>
    <name evidence="7" type="ORF">F5Z01DRAFT_509667</name>
</gene>
<keyword evidence="3" id="KW-0235">DNA replication</keyword>
<comment type="caution">
    <text evidence="7">The sequence shown here is derived from an EMBL/GenBank/DDBJ whole genome shotgun (WGS) entry which is preliminary data.</text>
</comment>
<evidence type="ECO:0000313" key="8">
    <source>
        <dbReference type="Proteomes" id="UP000887229"/>
    </source>
</evidence>
<keyword evidence="5" id="KW-0539">Nucleus</keyword>
<dbReference type="AlphaFoldDB" id="A0A9P7ZQD8"/>
<organism evidence="7 8">
    <name type="scientific">Emericellopsis atlantica</name>
    <dbReference type="NCBI Taxonomy" id="2614577"/>
    <lineage>
        <taxon>Eukaryota</taxon>
        <taxon>Fungi</taxon>
        <taxon>Dikarya</taxon>
        <taxon>Ascomycota</taxon>
        <taxon>Pezizomycotina</taxon>
        <taxon>Sordariomycetes</taxon>
        <taxon>Hypocreomycetidae</taxon>
        <taxon>Hypocreales</taxon>
        <taxon>Bionectriaceae</taxon>
        <taxon>Emericellopsis</taxon>
    </lineage>
</organism>
<name>A0A9P7ZQD8_9HYPO</name>
<dbReference type="Proteomes" id="UP000887229">
    <property type="component" value="Unassembled WGS sequence"/>
</dbReference>
<dbReference type="OrthoDB" id="5367324at2759"/>
<keyword evidence="8" id="KW-1185">Reference proteome</keyword>
<reference evidence="7" key="1">
    <citation type="journal article" date="2021" name="IMA Fungus">
        <title>Genomic characterization of three marine fungi, including Emericellopsis atlantica sp. nov. with signatures of a generalist lifestyle and marine biomass degradation.</title>
        <authorList>
            <person name="Hagestad O.C."/>
            <person name="Hou L."/>
            <person name="Andersen J.H."/>
            <person name="Hansen E.H."/>
            <person name="Altermark B."/>
            <person name="Li C."/>
            <person name="Kuhnert E."/>
            <person name="Cox R.J."/>
            <person name="Crous P.W."/>
            <person name="Spatafora J.W."/>
            <person name="Lail K."/>
            <person name="Amirebrahimi M."/>
            <person name="Lipzen A."/>
            <person name="Pangilinan J."/>
            <person name="Andreopoulos W."/>
            <person name="Hayes R.D."/>
            <person name="Ng V."/>
            <person name="Grigoriev I.V."/>
            <person name="Jackson S.A."/>
            <person name="Sutton T.D.S."/>
            <person name="Dobson A.D.W."/>
            <person name="Rama T."/>
        </authorList>
    </citation>
    <scope>NUCLEOTIDE SEQUENCE</scope>
    <source>
        <strain evidence="7">TS7</strain>
    </source>
</reference>
<dbReference type="EMBL" id="MU251248">
    <property type="protein sequence ID" value="KAG9256414.1"/>
    <property type="molecule type" value="Genomic_DNA"/>
</dbReference>
<comment type="subcellular location">
    <subcellularLocation>
        <location evidence="1">Nucleus</location>
    </subcellularLocation>
</comment>